<dbReference type="KEGG" id="prn:BW723_11770"/>
<gene>
    <name evidence="1" type="ORF">LPB301_16005</name>
</gene>
<organism evidence="1 2">
    <name type="scientific">Polaribacter reichenbachii</name>
    <dbReference type="NCBI Taxonomy" id="996801"/>
    <lineage>
        <taxon>Bacteria</taxon>
        <taxon>Pseudomonadati</taxon>
        <taxon>Bacteroidota</taxon>
        <taxon>Flavobacteriia</taxon>
        <taxon>Flavobacteriales</taxon>
        <taxon>Flavobacteriaceae</taxon>
    </lineage>
</organism>
<evidence type="ECO:0000313" key="1">
    <source>
        <dbReference type="EMBL" id="OBY61565.1"/>
    </source>
</evidence>
<reference evidence="2" key="1">
    <citation type="submission" date="2016-02" db="EMBL/GenBank/DDBJ databases">
        <title>Paenibacillus sp. LPB0068, isolated from Crassostrea gigas.</title>
        <authorList>
            <person name="Shin S.-K."/>
            <person name="Yi H."/>
        </authorList>
    </citation>
    <scope>NUCLEOTIDE SEQUENCE [LARGE SCALE GENOMIC DNA]</scope>
    <source>
        <strain evidence="2">KCTC 23969</strain>
    </source>
</reference>
<protein>
    <submittedName>
        <fullName evidence="1">Uncharacterized protein</fullName>
    </submittedName>
</protein>
<dbReference type="AlphaFoldDB" id="A0A1B8TPM0"/>
<dbReference type="EMBL" id="LSFL01000042">
    <property type="protein sequence ID" value="OBY61565.1"/>
    <property type="molecule type" value="Genomic_DNA"/>
</dbReference>
<name>A0A1B8TPM0_9FLAO</name>
<dbReference type="OrthoDB" id="981524at2"/>
<dbReference type="RefSeq" id="WP_068364544.1">
    <property type="nucleotide sequence ID" value="NZ_CP019337.1"/>
</dbReference>
<dbReference type="STRING" id="996801.BW723_11770"/>
<dbReference type="Proteomes" id="UP000092612">
    <property type="component" value="Unassembled WGS sequence"/>
</dbReference>
<keyword evidence="2" id="KW-1185">Reference proteome</keyword>
<proteinExistence type="predicted"/>
<comment type="caution">
    <text evidence="1">The sequence shown here is derived from an EMBL/GenBank/DDBJ whole genome shotgun (WGS) entry which is preliminary data.</text>
</comment>
<accession>A0A1B8TPM0</accession>
<evidence type="ECO:0000313" key="2">
    <source>
        <dbReference type="Proteomes" id="UP000092612"/>
    </source>
</evidence>
<sequence length="179" mass="20334">MENEIRHSVAFISKKIGKKPGFSAPSNYFDNLEDDISIKISEENFAKNTSFKVPNTYFNNLEDTILEKISSKEKETKIISLKERVFKLIPYAAAASIALFIGLNSFVFNTDNANTLEALTDDDFEQWLDVSSIETDDIVEILPEDILEINEFSFALIEDESIEDYINSIDNTSLLNELN</sequence>